<organism evidence="2 3">
    <name type="scientific">Lithospermum erythrorhizon</name>
    <name type="common">Purple gromwell</name>
    <name type="synonym">Lithospermum officinale var. erythrorhizon</name>
    <dbReference type="NCBI Taxonomy" id="34254"/>
    <lineage>
        <taxon>Eukaryota</taxon>
        <taxon>Viridiplantae</taxon>
        <taxon>Streptophyta</taxon>
        <taxon>Embryophyta</taxon>
        <taxon>Tracheophyta</taxon>
        <taxon>Spermatophyta</taxon>
        <taxon>Magnoliopsida</taxon>
        <taxon>eudicotyledons</taxon>
        <taxon>Gunneridae</taxon>
        <taxon>Pentapetalae</taxon>
        <taxon>asterids</taxon>
        <taxon>lamiids</taxon>
        <taxon>Boraginales</taxon>
        <taxon>Boraginaceae</taxon>
        <taxon>Boraginoideae</taxon>
        <taxon>Lithospermeae</taxon>
        <taxon>Lithospermum</taxon>
    </lineage>
</organism>
<protein>
    <submittedName>
        <fullName evidence="2">Uncharacterized protein</fullName>
    </submittedName>
</protein>
<gene>
    <name evidence="2" type="ORF">LIER_33801</name>
</gene>
<evidence type="ECO:0000256" key="1">
    <source>
        <dbReference type="SAM" id="MobiDB-lite"/>
    </source>
</evidence>
<evidence type="ECO:0000313" key="3">
    <source>
        <dbReference type="Proteomes" id="UP001454036"/>
    </source>
</evidence>
<dbReference type="AlphaFoldDB" id="A0AAV3RXW1"/>
<dbReference type="EMBL" id="BAABME010013764">
    <property type="protein sequence ID" value="GAA0186513.1"/>
    <property type="molecule type" value="Genomic_DNA"/>
</dbReference>
<keyword evidence="3" id="KW-1185">Reference proteome</keyword>
<name>A0AAV3RXW1_LITER</name>
<accession>A0AAV3RXW1</accession>
<evidence type="ECO:0000313" key="2">
    <source>
        <dbReference type="EMBL" id="GAA0186513.1"/>
    </source>
</evidence>
<proteinExistence type="predicted"/>
<reference evidence="2 3" key="1">
    <citation type="submission" date="2024-01" db="EMBL/GenBank/DDBJ databases">
        <title>The complete chloroplast genome sequence of Lithospermum erythrorhizon: insights into the phylogenetic relationship among Boraginaceae species and the maternal lineages of purple gromwells.</title>
        <authorList>
            <person name="Okada T."/>
            <person name="Watanabe K."/>
        </authorList>
    </citation>
    <scope>NUCLEOTIDE SEQUENCE [LARGE SCALE GENOMIC DNA]</scope>
</reference>
<feature type="region of interest" description="Disordered" evidence="1">
    <location>
        <begin position="15"/>
        <end position="60"/>
    </location>
</feature>
<comment type="caution">
    <text evidence="2">The sequence shown here is derived from an EMBL/GenBank/DDBJ whole genome shotgun (WGS) entry which is preliminary data.</text>
</comment>
<sequence length="156" mass="18463">MNLLEKNFNKTLKRFNKKPYGGTSYPTVNERGSNRWKKPMKQCSSNTEQKDRPRGIQYNDSYGEEDQEEKLSNFVAFIAQIEPPSDNSLLDESEDEGEMTEEELLEDYKLLYSKWNELTRIYTKVETERGRLKEEVEKLLKLVEDRDRKIKGLNVQ</sequence>
<dbReference type="Proteomes" id="UP001454036">
    <property type="component" value="Unassembled WGS sequence"/>
</dbReference>